<keyword evidence="2" id="KW-0805">Transcription regulation</keyword>
<dbReference type="PANTHER" id="PTHR13068:SF173">
    <property type="entry name" value="EMB|CAB62602.1"/>
    <property type="match status" value="1"/>
</dbReference>
<feature type="chain" id="PRO_5043676898" evidence="5">
    <location>
        <begin position="23"/>
        <end position="586"/>
    </location>
</feature>
<keyword evidence="2" id="KW-0806">Transcription termination</keyword>
<comment type="caution">
    <text evidence="6">The sequence shown here is derived from an EMBL/GenBank/DDBJ whole genome shotgun (WGS) entry which is preliminary data.</text>
</comment>
<reference evidence="6 7" key="1">
    <citation type="journal article" date="2024" name="Nat. Commun.">
        <title>Phylogenomics reveals the evolutionary origins of lichenization in chlorophyte algae.</title>
        <authorList>
            <person name="Puginier C."/>
            <person name="Libourel C."/>
            <person name="Otte J."/>
            <person name="Skaloud P."/>
            <person name="Haon M."/>
            <person name="Grisel S."/>
            <person name="Petersen M."/>
            <person name="Berrin J.G."/>
            <person name="Delaux P.M."/>
            <person name="Dal Grande F."/>
            <person name="Keller J."/>
        </authorList>
    </citation>
    <scope>NUCLEOTIDE SEQUENCE [LARGE SCALE GENOMIC DNA]</scope>
    <source>
        <strain evidence="6 7">SAG 245.80</strain>
    </source>
</reference>
<evidence type="ECO:0000313" key="7">
    <source>
        <dbReference type="Proteomes" id="UP001445335"/>
    </source>
</evidence>
<evidence type="ECO:0000256" key="4">
    <source>
        <dbReference type="SAM" id="MobiDB-lite"/>
    </source>
</evidence>
<evidence type="ECO:0000256" key="1">
    <source>
        <dbReference type="ARBA" id="ARBA00007692"/>
    </source>
</evidence>
<dbReference type="Gene3D" id="1.25.70.10">
    <property type="entry name" value="Transcription termination factor 3, mitochondrial"/>
    <property type="match status" value="1"/>
</dbReference>
<dbReference type="PANTHER" id="PTHR13068">
    <property type="entry name" value="CGI-12 PROTEIN-RELATED"/>
    <property type="match status" value="1"/>
</dbReference>
<dbReference type="GO" id="GO:0006353">
    <property type="term" value="P:DNA-templated transcription termination"/>
    <property type="evidence" value="ECO:0007669"/>
    <property type="project" value="UniProtKB-KW"/>
</dbReference>
<protein>
    <submittedName>
        <fullName evidence="6">Uncharacterized protein</fullName>
    </submittedName>
</protein>
<evidence type="ECO:0000256" key="2">
    <source>
        <dbReference type="ARBA" id="ARBA00022472"/>
    </source>
</evidence>
<comment type="similarity">
    <text evidence="1">Belongs to the mTERF family.</text>
</comment>
<organism evidence="6 7">
    <name type="scientific">Elliptochloris bilobata</name>
    <dbReference type="NCBI Taxonomy" id="381761"/>
    <lineage>
        <taxon>Eukaryota</taxon>
        <taxon>Viridiplantae</taxon>
        <taxon>Chlorophyta</taxon>
        <taxon>core chlorophytes</taxon>
        <taxon>Trebouxiophyceae</taxon>
        <taxon>Trebouxiophyceae incertae sedis</taxon>
        <taxon>Elliptochloris clade</taxon>
        <taxon>Elliptochloris</taxon>
    </lineage>
</organism>
<evidence type="ECO:0000313" key="6">
    <source>
        <dbReference type="EMBL" id="KAK9822507.1"/>
    </source>
</evidence>
<dbReference type="AlphaFoldDB" id="A0AAW1QM38"/>
<dbReference type="InterPro" id="IPR038538">
    <property type="entry name" value="MTERF_sf"/>
</dbReference>
<feature type="compositionally biased region" description="Low complexity" evidence="4">
    <location>
        <begin position="542"/>
        <end position="572"/>
    </location>
</feature>
<dbReference type="Pfam" id="PF02536">
    <property type="entry name" value="mTERF"/>
    <property type="match status" value="1"/>
</dbReference>
<dbReference type="Proteomes" id="UP001445335">
    <property type="component" value="Unassembled WGS sequence"/>
</dbReference>
<accession>A0AAW1QM38</accession>
<sequence length="586" mass="61964">MLRAPALNLAWRLLADGSGAAAEQPPAMTQKSRRAQKRLQRKHAEALAASLAESGTGTSLLERARAALQAQVDSEAGGSGAAGGGGLLPVVELAYQLMPHSLRDPYKKRSMRTQAWKKALTNERRAAMDAEGKGQRMRGRKPAPPRTKEEEEARAMNKLAKLELYKQRQAAVPMVADYAQLMTDLPPSDAVYLGFNPVLGGGGGRRGVVVAAAVQEPVLAPGQAELEAVKGVLQSRLPLGDKEVDTLLRTAYELQDGLSRSAKHARKPLPSPDQVTAVLDLLTVDFASGHPKGLASVLKRCADLLSADVDKQLRAVRDFLLFAGFSSAQVAGAVYKTPRVLLRDVTNDLLPTYEYLSSLGLADDDLTGILRACPKLMVLPLKAELRTNVALLVGSGLVGADLGRVISVAPQALSLRMSVLTQHLAFVRSHLGGTVQDIVALPQLLITDLQRVQSRIAVLALHGRSIELPTQVAAAEAGAPPAAQRMPSSAAGHIRAPTFQVRELMKLSAAPVPLGFVLSAGKTRWKRFCRLGLGQEGAGEASAAAVSEQFPAAPPSEEATASEQAPAAPPSEVGLAREDPAAALHV</sequence>
<gene>
    <name evidence="6" type="ORF">WJX81_007465</name>
</gene>
<dbReference type="GO" id="GO:0003676">
    <property type="term" value="F:nucleic acid binding"/>
    <property type="evidence" value="ECO:0007669"/>
    <property type="project" value="InterPro"/>
</dbReference>
<keyword evidence="2" id="KW-0804">Transcription</keyword>
<name>A0AAW1QM38_9CHLO</name>
<dbReference type="SMART" id="SM00733">
    <property type="entry name" value="Mterf"/>
    <property type="match status" value="5"/>
</dbReference>
<evidence type="ECO:0000256" key="5">
    <source>
        <dbReference type="SAM" id="SignalP"/>
    </source>
</evidence>
<feature type="region of interest" description="Disordered" evidence="4">
    <location>
        <begin position="126"/>
        <end position="151"/>
    </location>
</feature>
<feature type="signal peptide" evidence="5">
    <location>
        <begin position="1"/>
        <end position="22"/>
    </location>
</feature>
<keyword evidence="3" id="KW-0809">Transit peptide</keyword>
<evidence type="ECO:0000256" key="3">
    <source>
        <dbReference type="ARBA" id="ARBA00022946"/>
    </source>
</evidence>
<proteinExistence type="inferred from homology"/>
<dbReference type="EMBL" id="JALJOU010000086">
    <property type="protein sequence ID" value="KAK9822507.1"/>
    <property type="molecule type" value="Genomic_DNA"/>
</dbReference>
<dbReference type="InterPro" id="IPR003690">
    <property type="entry name" value="MTERF"/>
</dbReference>
<keyword evidence="5" id="KW-0732">Signal</keyword>
<keyword evidence="7" id="KW-1185">Reference proteome</keyword>
<feature type="region of interest" description="Disordered" evidence="4">
    <location>
        <begin position="542"/>
        <end position="586"/>
    </location>
</feature>